<keyword evidence="8" id="KW-1185">Reference proteome</keyword>
<name>A0A1C5HDP5_9ACTN</name>
<dbReference type="PRINTS" id="PR00455">
    <property type="entry name" value="HTHTETR"/>
</dbReference>
<dbReference type="RefSeq" id="WP_231928561.1">
    <property type="nucleotide sequence ID" value="NZ_LT607750.1"/>
</dbReference>
<protein>
    <submittedName>
        <fullName evidence="7">Transcriptional regulator, TetR family</fullName>
    </submittedName>
</protein>
<dbReference type="PROSITE" id="PS50977">
    <property type="entry name" value="HTH_TETR_2"/>
    <property type="match status" value="1"/>
</dbReference>
<evidence type="ECO:0000313" key="8">
    <source>
        <dbReference type="Proteomes" id="UP000198217"/>
    </source>
</evidence>
<evidence type="ECO:0000256" key="3">
    <source>
        <dbReference type="ARBA" id="ARBA00023163"/>
    </source>
</evidence>
<reference evidence="7 8" key="1">
    <citation type="submission" date="2016-06" db="EMBL/GenBank/DDBJ databases">
        <authorList>
            <person name="Kjaerup R.B."/>
            <person name="Dalgaard T.S."/>
            <person name="Juul-Madsen H.R."/>
        </authorList>
    </citation>
    <scope>NUCLEOTIDE SEQUENCE [LARGE SCALE GENOMIC DNA]</scope>
    <source>
        <strain evidence="7 8">DSM 43904</strain>
    </source>
</reference>
<dbReference type="Pfam" id="PF00440">
    <property type="entry name" value="TetR_N"/>
    <property type="match status" value="1"/>
</dbReference>
<dbReference type="SUPFAM" id="SSF48498">
    <property type="entry name" value="Tetracyclin repressor-like, C-terminal domain"/>
    <property type="match status" value="1"/>
</dbReference>
<dbReference type="PANTHER" id="PTHR47506:SF1">
    <property type="entry name" value="HTH-TYPE TRANSCRIPTIONAL REGULATOR YJDC"/>
    <property type="match status" value="1"/>
</dbReference>
<evidence type="ECO:0000256" key="2">
    <source>
        <dbReference type="ARBA" id="ARBA00023125"/>
    </source>
</evidence>
<sequence>MSDEQVAAPPNQRRISKRGIATRERILEAANRLMFVRGVNATTLDDVRKASQTSKSQLYHHFADKQELVRALVKYRGALVLQRERAGLERLRSFSGLVRWRDALVQANSLNNGKYGCGLGSMALELSDQDEQARSSLSETFAAWEKLISDGLHRMRDSGALRQDADPEKLATGLMAALQGGYLLANAAHNVAPMEVALDMALEHVKSFLVEPSGEPTPVIGPLSRDQTARVGCEQPGDR</sequence>
<gene>
    <name evidence="7" type="ORF">GA0070609_1433</name>
</gene>
<organism evidence="7 8">
    <name type="scientific">Micromonospora echinaurantiaca</name>
    <dbReference type="NCBI Taxonomy" id="47857"/>
    <lineage>
        <taxon>Bacteria</taxon>
        <taxon>Bacillati</taxon>
        <taxon>Actinomycetota</taxon>
        <taxon>Actinomycetes</taxon>
        <taxon>Micromonosporales</taxon>
        <taxon>Micromonosporaceae</taxon>
        <taxon>Micromonospora</taxon>
    </lineage>
</organism>
<accession>A0A1C5HDP5</accession>
<dbReference type="SUPFAM" id="SSF46689">
    <property type="entry name" value="Homeodomain-like"/>
    <property type="match status" value="1"/>
</dbReference>
<dbReference type="InterPro" id="IPR036271">
    <property type="entry name" value="Tet_transcr_reg_TetR-rel_C_sf"/>
</dbReference>
<dbReference type="AlphaFoldDB" id="A0A1C5HDP5"/>
<dbReference type="Gene3D" id="1.10.357.10">
    <property type="entry name" value="Tetracycline Repressor, domain 2"/>
    <property type="match status" value="1"/>
</dbReference>
<proteinExistence type="predicted"/>
<dbReference type="Pfam" id="PF21993">
    <property type="entry name" value="TetR_C_13_2"/>
    <property type="match status" value="1"/>
</dbReference>
<evidence type="ECO:0000313" key="7">
    <source>
        <dbReference type="EMBL" id="SCG44126.1"/>
    </source>
</evidence>
<evidence type="ECO:0000256" key="1">
    <source>
        <dbReference type="ARBA" id="ARBA00023015"/>
    </source>
</evidence>
<dbReference type="Proteomes" id="UP000198217">
    <property type="component" value="Chromosome I"/>
</dbReference>
<evidence type="ECO:0000256" key="4">
    <source>
        <dbReference type="PROSITE-ProRule" id="PRU00335"/>
    </source>
</evidence>
<keyword evidence="1" id="KW-0805">Transcription regulation</keyword>
<dbReference type="GO" id="GO:0003677">
    <property type="term" value="F:DNA binding"/>
    <property type="evidence" value="ECO:0007669"/>
    <property type="project" value="UniProtKB-UniRule"/>
</dbReference>
<dbReference type="InterPro" id="IPR009057">
    <property type="entry name" value="Homeodomain-like_sf"/>
</dbReference>
<dbReference type="PANTHER" id="PTHR47506">
    <property type="entry name" value="TRANSCRIPTIONAL REGULATORY PROTEIN"/>
    <property type="match status" value="1"/>
</dbReference>
<evidence type="ECO:0000259" key="6">
    <source>
        <dbReference type="PROSITE" id="PS50977"/>
    </source>
</evidence>
<keyword evidence="3" id="KW-0804">Transcription</keyword>
<dbReference type="InterPro" id="IPR054156">
    <property type="entry name" value="YxaF_TetR_C"/>
</dbReference>
<evidence type="ECO:0000256" key="5">
    <source>
        <dbReference type="SAM" id="MobiDB-lite"/>
    </source>
</evidence>
<feature type="DNA-binding region" description="H-T-H motif" evidence="4">
    <location>
        <begin position="43"/>
        <end position="62"/>
    </location>
</feature>
<feature type="region of interest" description="Disordered" evidence="5">
    <location>
        <begin position="213"/>
        <end position="239"/>
    </location>
</feature>
<feature type="domain" description="HTH tetR-type" evidence="6">
    <location>
        <begin position="20"/>
        <end position="80"/>
    </location>
</feature>
<dbReference type="InterPro" id="IPR001647">
    <property type="entry name" value="HTH_TetR"/>
</dbReference>
<dbReference type="EMBL" id="LT607750">
    <property type="protein sequence ID" value="SCG44126.1"/>
    <property type="molecule type" value="Genomic_DNA"/>
</dbReference>
<keyword evidence="2 4" id="KW-0238">DNA-binding</keyword>